<dbReference type="InterPro" id="IPR000868">
    <property type="entry name" value="Isochorismatase-like_dom"/>
</dbReference>
<dbReference type="Pfam" id="PF13532">
    <property type="entry name" value="2OG-FeII_Oxy_2"/>
    <property type="match status" value="1"/>
</dbReference>
<evidence type="ECO:0000256" key="1">
    <source>
        <dbReference type="ARBA" id="ARBA00006336"/>
    </source>
</evidence>
<evidence type="ECO:0008006" key="7">
    <source>
        <dbReference type="Google" id="ProtNLM"/>
    </source>
</evidence>
<dbReference type="CDD" id="cd00299">
    <property type="entry name" value="GST_C_family"/>
    <property type="match status" value="1"/>
</dbReference>
<dbReference type="Proteomes" id="UP000799750">
    <property type="component" value="Unassembled WGS sequence"/>
</dbReference>
<feature type="compositionally biased region" description="Basic and acidic residues" evidence="2">
    <location>
        <begin position="477"/>
        <end position="486"/>
    </location>
</feature>
<name>A0A6A6QMH7_9PEZI</name>
<dbReference type="AlphaFoldDB" id="A0A6A6QMH7"/>
<dbReference type="PANTHER" id="PTHR31212:SF5">
    <property type="entry name" value="ISOCHORISMATASE FAMILY PROTEIN FAMILY (AFU_ORTHOLOGUE AFUA_3G14500)"/>
    <property type="match status" value="1"/>
</dbReference>
<dbReference type="Pfam" id="PF00857">
    <property type="entry name" value="Isochorismatase"/>
    <property type="match status" value="1"/>
</dbReference>
<dbReference type="InterPro" id="IPR037151">
    <property type="entry name" value="AlkB-like_sf"/>
</dbReference>
<dbReference type="Gene3D" id="3.40.50.850">
    <property type="entry name" value="Isochorismatase-like"/>
    <property type="match status" value="1"/>
</dbReference>
<feature type="compositionally biased region" description="Low complexity" evidence="2">
    <location>
        <begin position="382"/>
        <end position="393"/>
    </location>
</feature>
<dbReference type="EMBL" id="MU004192">
    <property type="protein sequence ID" value="KAF2493472.1"/>
    <property type="molecule type" value="Genomic_DNA"/>
</dbReference>
<dbReference type="CDD" id="cd00431">
    <property type="entry name" value="cysteine_hydrolases"/>
    <property type="match status" value="1"/>
</dbReference>
<dbReference type="Gene3D" id="2.60.120.590">
    <property type="entry name" value="Alpha-ketoglutarate-dependent dioxygenase AlkB-like"/>
    <property type="match status" value="1"/>
</dbReference>
<dbReference type="Gene3D" id="1.20.1050.10">
    <property type="match status" value="1"/>
</dbReference>
<feature type="compositionally biased region" description="Basic residues" evidence="2">
    <location>
        <begin position="358"/>
        <end position="368"/>
    </location>
</feature>
<feature type="domain" description="Fe2OG dioxygenase" evidence="4">
    <location>
        <begin position="617"/>
        <end position="738"/>
    </location>
</feature>
<gene>
    <name evidence="5" type="ORF">BU16DRAFT_465092</name>
</gene>
<proteinExistence type="inferred from homology"/>
<protein>
    <recommendedName>
        <fullName evidence="7">Fe2OG dioxygenase domain-containing protein</fullName>
    </recommendedName>
</protein>
<dbReference type="InterPro" id="IPR010987">
    <property type="entry name" value="Glutathione-S-Trfase_C-like"/>
</dbReference>
<organism evidence="5 6">
    <name type="scientific">Lophium mytilinum</name>
    <dbReference type="NCBI Taxonomy" id="390894"/>
    <lineage>
        <taxon>Eukaryota</taxon>
        <taxon>Fungi</taxon>
        <taxon>Dikarya</taxon>
        <taxon>Ascomycota</taxon>
        <taxon>Pezizomycotina</taxon>
        <taxon>Dothideomycetes</taxon>
        <taxon>Pleosporomycetidae</taxon>
        <taxon>Mytilinidiales</taxon>
        <taxon>Mytilinidiaceae</taxon>
        <taxon>Lophium</taxon>
    </lineage>
</organism>
<dbReference type="PROSITE" id="PS50405">
    <property type="entry name" value="GST_CTER"/>
    <property type="match status" value="1"/>
</dbReference>
<dbReference type="OrthoDB" id="445341at2759"/>
<evidence type="ECO:0000259" key="3">
    <source>
        <dbReference type="PROSITE" id="PS50405"/>
    </source>
</evidence>
<comment type="similarity">
    <text evidence="1">Belongs to the isochorismatase family.</text>
</comment>
<keyword evidence="6" id="KW-1185">Reference proteome</keyword>
<dbReference type="PANTHER" id="PTHR31212">
    <property type="entry name" value="ALPHA-KETOGLUTARATE-DEPENDENT DIOXYGENASE ALKB HOMOLOG 3"/>
    <property type="match status" value="1"/>
</dbReference>
<dbReference type="InterPro" id="IPR036380">
    <property type="entry name" value="Isochorismatase-like_sf"/>
</dbReference>
<dbReference type="Pfam" id="PF13410">
    <property type="entry name" value="GST_C_2"/>
    <property type="match status" value="1"/>
</dbReference>
<dbReference type="InterPro" id="IPR005123">
    <property type="entry name" value="Oxoglu/Fe-dep_dioxygenase_dom"/>
</dbReference>
<feature type="compositionally biased region" description="Basic and acidic residues" evidence="2">
    <location>
        <begin position="419"/>
        <end position="435"/>
    </location>
</feature>
<dbReference type="GO" id="GO:0051213">
    <property type="term" value="F:dioxygenase activity"/>
    <property type="evidence" value="ECO:0007669"/>
    <property type="project" value="InterPro"/>
</dbReference>
<evidence type="ECO:0000256" key="2">
    <source>
        <dbReference type="SAM" id="MobiDB-lite"/>
    </source>
</evidence>
<accession>A0A6A6QMH7</accession>
<dbReference type="InterPro" id="IPR032854">
    <property type="entry name" value="ALKBH3"/>
</dbReference>
<dbReference type="SUPFAM" id="SSF47616">
    <property type="entry name" value="GST C-terminal domain-like"/>
    <property type="match status" value="1"/>
</dbReference>
<feature type="region of interest" description="Disordered" evidence="2">
    <location>
        <begin position="310"/>
        <end position="486"/>
    </location>
</feature>
<reference evidence="5" key="1">
    <citation type="journal article" date="2020" name="Stud. Mycol.">
        <title>101 Dothideomycetes genomes: a test case for predicting lifestyles and emergence of pathogens.</title>
        <authorList>
            <person name="Haridas S."/>
            <person name="Albert R."/>
            <person name="Binder M."/>
            <person name="Bloem J."/>
            <person name="Labutti K."/>
            <person name="Salamov A."/>
            <person name="Andreopoulos B."/>
            <person name="Baker S."/>
            <person name="Barry K."/>
            <person name="Bills G."/>
            <person name="Bluhm B."/>
            <person name="Cannon C."/>
            <person name="Castanera R."/>
            <person name="Culley D."/>
            <person name="Daum C."/>
            <person name="Ezra D."/>
            <person name="Gonzalez J."/>
            <person name="Henrissat B."/>
            <person name="Kuo A."/>
            <person name="Liang C."/>
            <person name="Lipzen A."/>
            <person name="Lutzoni F."/>
            <person name="Magnuson J."/>
            <person name="Mondo S."/>
            <person name="Nolan M."/>
            <person name="Ohm R."/>
            <person name="Pangilinan J."/>
            <person name="Park H.-J."/>
            <person name="Ramirez L."/>
            <person name="Alfaro M."/>
            <person name="Sun H."/>
            <person name="Tritt A."/>
            <person name="Yoshinaga Y."/>
            <person name="Zwiers L.-H."/>
            <person name="Turgeon B."/>
            <person name="Goodwin S."/>
            <person name="Spatafora J."/>
            <person name="Crous P."/>
            <person name="Grigoriev I."/>
        </authorList>
    </citation>
    <scope>NUCLEOTIDE SEQUENCE</scope>
    <source>
        <strain evidence="5">CBS 269.34</strain>
    </source>
</reference>
<feature type="compositionally biased region" description="Basic and acidic residues" evidence="2">
    <location>
        <begin position="369"/>
        <end position="381"/>
    </location>
</feature>
<dbReference type="InterPro" id="IPR036282">
    <property type="entry name" value="Glutathione-S-Trfase_C_sf"/>
</dbReference>
<feature type="compositionally biased region" description="Pro residues" evidence="2">
    <location>
        <begin position="403"/>
        <end position="412"/>
    </location>
</feature>
<dbReference type="SUPFAM" id="SSF52499">
    <property type="entry name" value="Isochorismatase-like hydrolases"/>
    <property type="match status" value="1"/>
</dbReference>
<dbReference type="SUPFAM" id="SSF51197">
    <property type="entry name" value="Clavaminate synthase-like"/>
    <property type="match status" value="1"/>
</dbReference>
<sequence length="998" mass="111496">MASLLDILKKNQPTLQTHQALLVIGLQNDFLRPDGKLPIDTRSGFVQRIEGFIPRFREHAGDVIWVRTVFEDEWPVNDPSADGDTVLLEAIDGLDDDEDSSLEEMAAKDLIQPASSSRQRHKQRALDLFKRVSARKKIPARTTSPTPAEEDELFLSKSSKKGPCCAPNTLGAEFTDSVKSSIDKSTDLEVVTSHYSAFNGTMLLVTLRARLVTELYLCGCLTNISVFATALDAARHGFTINIIEDCLGFRKQMRHDEAIKKMVSLMGAYVLSSVDLAKDLSKAPELKKAEAPKNPNDTYDLQALVDKLKLNDDARPKSKGKTVSSKSSPDYEPQILRPIPRKSQGDEETKQNFVQTKIRMRSRSSKNKKKDDGKTKAEVPREAASSSKAPAEASPDRSSKKPAAPPEPPPRVPTIARAESSDMLKGKPPTREQKLKSHASQPALSSSSKDKDSKLRLSFGRSTKSAVPPLPSPKAPKALEKLPKTTEKPPIVITQPTMPKKLQSLATFPVLGPDDTIAEGDSRIIYDFFPPTLCHPKTSRKSLKDVVFTQLYNEVRWQKMYHAQGEVPRLVCVQGEFGSDGSMPVYRHPSDQSMPLLHFSPTVQLIREEVEKVVHHPVNHVLIQLYRSGQDYISEHSDKTLDIVRGSSIVSVSFGAQRTMRLRTKKSAKSEQASEDATSARNTQRIAMPHNSIFVLGQDSNMRWLHGITADKRSPADRSDVEKAFSGMRISLTFRRIGTFLDSDTRLVWGQGATAKDRSAANDVVNDDEEETEKIIHAFGKENHSTEFDWDGVYGEGFDVLHFRAPPVDNPILFASNDVVDNRQIAICLAELGLAHTVMDPPTIEKEYEGGRQICYRDADLKHSEVVGAIPILLYLDRYHHLDRDDYGKEVTANAYEIIQVVLKLQESFQKRASATFHEIFIETLEALEDHQARTGSQYIAGLRFSIADCAAWPVLDHIIENGDDWSRESFPALTTYYQTLWKKKKSVGRLRSKLLIK</sequence>
<evidence type="ECO:0000313" key="6">
    <source>
        <dbReference type="Proteomes" id="UP000799750"/>
    </source>
</evidence>
<dbReference type="PROSITE" id="PS51471">
    <property type="entry name" value="FE2OG_OXY"/>
    <property type="match status" value="1"/>
</dbReference>
<evidence type="ECO:0000259" key="4">
    <source>
        <dbReference type="PROSITE" id="PS51471"/>
    </source>
</evidence>
<feature type="domain" description="GST C-terminal" evidence="3">
    <location>
        <begin position="844"/>
        <end position="998"/>
    </location>
</feature>
<dbReference type="GO" id="GO:0006307">
    <property type="term" value="P:DNA alkylation repair"/>
    <property type="evidence" value="ECO:0007669"/>
    <property type="project" value="InterPro"/>
</dbReference>
<evidence type="ECO:0000313" key="5">
    <source>
        <dbReference type="EMBL" id="KAF2493472.1"/>
    </source>
</evidence>
<feature type="compositionally biased region" description="Low complexity" evidence="2">
    <location>
        <begin position="438"/>
        <end position="447"/>
    </location>
</feature>
<dbReference type="InterPro" id="IPR027450">
    <property type="entry name" value="AlkB-like"/>
</dbReference>